<evidence type="ECO:0000259" key="10">
    <source>
        <dbReference type="PROSITE" id="PS51867"/>
    </source>
</evidence>
<organism evidence="11 12">
    <name type="scientific">Sphaerobolus stellatus (strain SS14)</name>
    <dbReference type="NCBI Taxonomy" id="990650"/>
    <lineage>
        <taxon>Eukaryota</taxon>
        <taxon>Fungi</taxon>
        <taxon>Dikarya</taxon>
        <taxon>Basidiomycota</taxon>
        <taxon>Agaricomycotina</taxon>
        <taxon>Agaricomycetes</taxon>
        <taxon>Phallomycetidae</taxon>
        <taxon>Geastrales</taxon>
        <taxon>Sphaerobolaceae</taxon>
        <taxon>Sphaerobolus</taxon>
    </lineage>
</organism>
<evidence type="ECO:0000256" key="9">
    <source>
        <dbReference type="PROSITE-ProRule" id="PRU01215"/>
    </source>
</evidence>
<dbReference type="PROSITE" id="PS51867">
    <property type="entry name" value="ZF_RING_GID"/>
    <property type="match status" value="1"/>
</dbReference>
<evidence type="ECO:0000256" key="2">
    <source>
        <dbReference type="ARBA" id="ARBA00022490"/>
    </source>
</evidence>
<protein>
    <recommendedName>
        <fullName evidence="8">GID complex catalytic subunit 2</fullName>
    </recommendedName>
    <alternativeName>
        <fullName evidence="7">Glucose-induced degradation protein 2</fullName>
    </alternativeName>
</protein>
<dbReference type="CDD" id="cd16652">
    <property type="entry name" value="dRING_Rmd5p-like"/>
    <property type="match status" value="1"/>
</dbReference>
<reference evidence="11 12" key="1">
    <citation type="submission" date="2014-06" db="EMBL/GenBank/DDBJ databases">
        <title>Evolutionary Origins and Diversification of the Mycorrhizal Mutualists.</title>
        <authorList>
            <consortium name="DOE Joint Genome Institute"/>
            <consortium name="Mycorrhizal Genomics Consortium"/>
            <person name="Kohler A."/>
            <person name="Kuo A."/>
            <person name="Nagy L.G."/>
            <person name="Floudas D."/>
            <person name="Copeland A."/>
            <person name="Barry K.W."/>
            <person name="Cichocki N."/>
            <person name="Veneault-Fourrey C."/>
            <person name="LaButti K."/>
            <person name="Lindquist E.A."/>
            <person name="Lipzen A."/>
            <person name="Lundell T."/>
            <person name="Morin E."/>
            <person name="Murat C."/>
            <person name="Riley R."/>
            <person name="Ohm R."/>
            <person name="Sun H."/>
            <person name="Tunlid A."/>
            <person name="Henrissat B."/>
            <person name="Grigoriev I.V."/>
            <person name="Hibbett D.S."/>
            <person name="Martin F."/>
        </authorList>
    </citation>
    <scope>NUCLEOTIDE SEQUENCE [LARGE SCALE GENOMIC DNA]</scope>
    <source>
        <strain evidence="11 12">SS14</strain>
    </source>
</reference>
<sequence length="392" mass="44302">MDAVLKELAKLEKIQTFNMNGSVDPKTGKPSNLSGALDSLLQSLQELKQQVEAGDSLDIPQEITKLIQDKKKDVDDKQKEIHSSLNKLGKAIDKKFPEPVPAYHEMFTSSEAAKALERTVLNHFMRTGQFASANVLHEDSGIEVDPYQQAQLSEMYNILQALDGNDVTPALRWVELNRAFLKIRASSLEFHLYRSHYLRLLTTADSPLPALTYLRSFPPEIRTAHEQEFFRLTTSLAYFPLSKLASSPYADLTNPALHSDLRQAFAREYCAHLGLSKQLPLRVVGDIGGRGALAKIEKGRRVMRENKNEWSQSNELPTEIPVPPENRYHSIFACPVSKEQATETNPPMMMTCGHVVSKDSLERLKKPQHYTRVKCPYCPTESFANNSLRVYF</sequence>
<evidence type="ECO:0000313" key="11">
    <source>
        <dbReference type="EMBL" id="KIJ44107.1"/>
    </source>
</evidence>
<dbReference type="GO" id="GO:0034657">
    <property type="term" value="C:GID complex"/>
    <property type="evidence" value="ECO:0007669"/>
    <property type="project" value="TreeGrafter"/>
</dbReference>
<dbReference type="PANTHER" id="PTHR12170:SF3">
    <property type="entry name" value="GH10162P"/>
    <property type="match status" value="1"/>
</dbReference>
<accession>A0A0C9VPM0</accession>
<proteinExistence type="inferred from homology"/>
<keyword evidence="4 9" id="KW-0863">Zinc-finger</keyword>
<dbReference type="InterPro" id="IPR037683">
    <property type="entry name" value="Rmd5_dRing"/>
</dbReference>
<evidence type="ECO:0000256" key="3">
    <source>
        <dbReference type="ARBA" id="ARBA00022723"/>
    </source>
</evidence>
<dbReference type="Gene3D" id="3.30.40.10">
    <property type="entry name" value="Zinc/RING finger domain, C3HC4 (zinc finger)"/>
    <property type="match status" value="1"/>
</dbReference>
<dbReference type="InterPro" id="IPR027370">
    <property type="entry name" value="Znf-RING_euk"/>
</dbReference>
<dbReference type="InterPro" id="IPR024964">
    <property type="entry name" value="CTLH/CRA"/>
</dbReference>
<keyword evidence="5" id="KW-0862">Zinc</keyword>
<dbReference type="GO" id="GO:0061630">
    <property type="term" value="F:ubiquitin protein ligase activity"/>
    <property type="evidence" value="ECO:0007669"/>
    <property type="project" value="InterPro"/>
</dbReference>
<dbReference type="Proteomes" id="UP000054279">
    <property type="component" value="Unassembled WGS sequence"/>
</dbReference>
<dbReference type="SUPFAM" id="SSF57850">
    <property type="entry name" value="RING/U-box"/>
    <property type="match status" value="1"/>
</dbReference>
<dbReference type="Pfam" id="PF13445">
    <property type="entry name" value="zf-RING_UBOX"/>
    <property type="match status" value="1"/>
</dbReference>
<dbReference type="PANTHER" id="PTHR12170">
    <property type="entry name" value="MACROPHAGE ERYTHROBLAST ATTACHER-RELATED"/>
    <property type="match status" value="1"/>
</dbReference>
<dbReference type="HOGENOM" id="CLU_020227_4_0_1"/>
<keyword evidence="12" id="KW-1185">Reference proteome</keyword>
<dbReference type="InterPro" id="IPR044063">
    <property type="entry name" value="ZF_RING_GID"/>
</dbReference>
<feature type="domain" description="RING-Gid-type" evidence="10">
    <location>
        <begin position="334"/>
        <end position="378"/>
    </location>
</feature>
<evidence type="ECO:0000256" key="1">
    <source>
        <dbReference type="ARBA" id="ARBA00004496"/>
    </source>
</evidence>
<gene>
    <name evidence="11" type="ORF">M422DRAFT_30626</name>
</gene>
<dbReference type="Pfam" id="PF10607">
    <property type="entry name" value="CTLH"/>
    <property type="match status" value="1"/>
</dbReference>
<dbReference type="GO" id="GO:0043161">
    <property type="term" value="P:proteasome-mediated ubiquitin-dependent protein catabolic process"/>
    <property type="evidence" value="ECO:0007669"/>
    <property type="project" value="InterPro"/>
</dbReference>
<name>A0A0C9VPM0_SPHS4</name>
<evidence type="ECO:0000256" key="5">
    <source>
        <dbReference type="ARBA" id="ARBA00022833"/>
    </source>
</evidence>
<dbReference type="InterPro" id="IPR045098">
    <property type="entry name" value="Fyv10_fam"/>
</dbReference>
<feature type="zinc finger region" description="RING-Gid-type" evidence="9">
    <location>
        <begin position="334"/>
        <end position="378"/>
    </location>
</feature>
<evidence type="ECO:0000256" key="7">
    <source>
        <dbReference type="ARBA" id="ARBA00075398"/>
    </source>
</evidence>
<dbReference type="FunFam" id="3.30.40.10:FF:000143">
    <property type="entry name" value="Regulator of gluconeogenesis Rmd5"/>
    <property type="match status" value="1"/>
</dbReference>
<evidence type="ECO:0000256" key="4">
    <source>
        <dbReference type="ARBA" id="ARBA00022771"/>
    </source>
</evidence>
<evidence type="ECO:0000256" key="6">
    <source>
        <dbReference type="ARBA" id="ARBA00061136"/>
    </source>
</evidence>
<dbReference type="AlphaFoldDB" id="A0A0C9VPM0"/>
<dbReference type="GO" id="GO:0008270">
    <property type="term" value="F:zinc ion binding"/>
    <property type="evidence" value="ECO:0007669"/>
    <property type="project" value="UniProtKB-KW"/>
</dbReference>
<keyword evidence="3" id="KW-0479">Metal-binding</keyword>
<dbReference type="GO" id="GO:0005737">
    <property type="term" value="C:cytoplasm"/>
    <property type="evidence" value="ECO:0007669"/>
    <property type="project" value="UniProtKB-SubCell"/>
</dbReference>
<dbReference type="EMBL" id="KN837119">
    <property type="protein sequence ID" value="KIJ44107.1"/>
    <property type="molecule type" value="Genomic_DNA"/>
</dbReference>
<dbReference type="OrthoDB" id="1933281at2759"/>
<comment type="similarity">
    <text evidence="6">Belongs to the RMD5/GID2 family.</text>
</comment>
<evidence type="ECO:0000256" key="8">
    <source>
        <dbReference type="ARBA" id="ARBA00080744"/>
    </source>
</evidence>
<dbReference type="GO" id="GO:0005634">
    <property type="term" value="C:nucleus"/>
    <property type="evidence" value="ECO:0007669"/>
    <property type="project" value="TreeGrafter"/>
</dbReference>
<keyword evidence="2" id="KW-0963">Cytoplasm</keyword>
<evidence type="ECO:0000313" key="12">
    <source>
        <dbReference type="Proteomes" id="UP000054279"/>
    </source>
</evidence>
<dbReference type="InterPro" id="IPR013083">
    <property type="entry name" value="Znf_RING/FYVE/PHD"/>
</dbReference>
<comment type="subcellular location">
    <subcellularLocation>
        <location evidence="1">Cytoplasm</location>
    </subcellularLocation>
</comment>